<name>A0A7K3MAN6_9ACTN</name>
<feature type="domain" description="DUF222" evidence="2">
    <location>
        <begin position="153"/>
        <end position="323"/>
    </location>
</feature>
<dbReference type="Pfam" id="PF02720">
    <property type="entry name" value="DUF222"/>
    <property type="match status" value="2"/>
</dbReference>
<sequence length="586" mass="62543">MSQRSRHQSPGHTPPGDRAMTADASWAQLVEEDLGGLDAPDHSRPWADVQELLTADTEGLIDPEELIDRDELNGPWGHVPGVDHSGFADMLPGAALAEALEAFPPSQLGVHELADAVAAWEKIIAWAAAKQAEAAAELTRRPELRPDDDAGRFASLHPVAVTASALCAVWPWTKPQAEKLVAQAVSLVEDHPAVHQALAEGRLNARQAQILSTALGKCDASTADLIKKAVLPFVHTWTDVKLSRVVNELLHELDAAGAKRRRREARQRRDVWTEPDEDGMAWLVAYLPAEEAAAVMTALNAAADADKGDPCRDSRTCTCRDHDPDPDPENASADPSRESRAGAGSGGRCGARTKAQRRADALASFGWSSLATGRLGGQRGCSACGTPAGTKLAQAHGRPVTVNVTVPMSTLLGLDEHPGYLDGYGPIDADVARSLAAAGVWRWVGTAPAGGQAIDYGTTRYVPPQDLVDFVLLRDRECVMPGCHRPAYRCEIDHRAPWPYGPTSACNCSALCKACHVHKHRAGWKVEHLGGGRQRWTSPTGHSSVVEFPRIAPDTPPAGAAATARGHSPPEQSGQSEPGRDDPPPF</sequence>
<feature type="compositionally biased region" description="Basic and acidic residues" evidence="1">
    <location>
        <begin position="304"/>
        <end position="325"/>
    </location>
</feature>
<organism evidence="3 4">
    <name type="scientific">Phytoactinopolyspora mesophila</name>
    <dbReference type="NCBI Taxonomy" id="2650750"/>
    <lineage>
        <taxon>Bacteria</taxon>
        <taxon>Bacillati</taxon>
        <taxon>Actinomycetota</taxon>
        <taxon>Actinomycetes</taxon>
        <taxon>Jiangellales</taxon>
        <taxon>Jiangellaceae</taxon>
        <taxon>Phytoactinopolyspora</taxon>
    </lineage>
</organism>
<accession>A0A7K3MAN6</accession>
<feature type="region of interest" description="Disordered" evidence="1">
    <location>
        <begin position="549"/>
        <end position="586"/>
    </location>
</feature>
<dbReference type="Proteomes" id="UP000460435">
    <property type="component" value="Unassembled WGS sequence"/>
</dbReference>
<dbReference type="InterPro" id="IPR003870">
    <property type="entry name" value="DUF222"/>
</dbReference>
<gene>
    <name evidence="3" type="ORF">F7O44_25155</name>
</gene>
<evidence type="ECO:0000313" key="3">
    <source>
        <dbReference type="EMBL" id="NDL60369.1"/>
    </source>
</evidence>
<dbReference type="EMBL" id="WLZY01000011">
    <property type="protein sequence ID" value="NDL60369.1"/>
    <property type="molecule type" value="Genomic_DNA"/>
</dbReference>
<dbReference type="RefSeq" id="WP_162453073.1">
    <property type="nucleotide sequence ID" value="NZ_WLZY01000011.1"/>
</dbReference>
<protein>
    <submittedName>
        <fullName evidence="3">DUF222 domain-containing protein</fullName>
    </submittedName>
</protein>
<feature type="region of interest" description="Disordered" evidence="1">
    <location>
        <begin position="1"/>
        <end position="41"/>
    </location>
</feature>
<evidence type="ECO:0000313" key="4">
    <source>
        <dbReference type="Proteomes" id="UP000460435"/>
    </source>
</evidence>
<dbReference type="InterPro" id="IPR003615">
    <property type="entry name" value="HNH_nuc"/>
</dbReference>
<comment type="caution">
    <text evidence="3">The sequence shown here is derived from an EMBL/GenBank/DDBJ whole genome shotgun (WGS) entry which is preliminary data.</text>
</comment>
<keyword evidence="4" id="KW-1185">Reference proteome</keyword>
<feature type="domain" description="DUF222" evidence="2">
    <location>
        <begin position="351"/>
        <end position="475"/>
    </location>
</feature>
<dbReference type="CDD" id="cd00085">
    <property type="entry name" value="HNHc"/>
    <property type="match status" value="1"/>
</dbReference>
<evidence type="ECO:0000256" key="1">
    <source>
        <dbReference type="SAM" id="MobiDB-lite"/>
    </source>
</evidence>
<evidence type="ECO:0000259" key="2">
    <source>
        <dbReference type="Pfam" id="PF02720"/>
    </source>
</evidence>
<dbReference type="AlphaFoldDB" id="A0A7K3MAN6"/>
<reference evidence="3 4" key="1">
    <citation type="submission" date="2019-11" db="EMBL/GenBank/DDBJ databases">
        <authorList>
            <person name="Li X.-J."/>
            <person name="Feng X.-M."/>
        </authorList>
    </citation>
    <scope>NUCLEOTIDE SEQUENCE [LARGE SCALE GENOMIC DNA]</scope>
    <source>
        <strain evidence="3 4">XMNu-373</strain>
    </source>
</reference>
<proteinExistence type="predicted"/>
<feature type="region of interest" description="Disordered" evidence="1">
    <location>
        <begin position="303"/>
        <end position="353"/>
    </location>
</feature>